<keyword evidence="6" id="KW-0067">ATP-binding</keyword>
<evidence type="ECO:0000313" key="12">
    <source>
        <dbReference type="EMBL" id="KAK4364725.1"/>
    </source>
</evidence>
<evidence type="ECO:0000259" key="10">
    <source>
        <dbReference type="Pfam" id="PF23598"/>
    </source>
</evidence>
<keyword evidence="5" id="KW-0611">Plant defense</keyword>
<dbReference type="Gene3D" id="1.10.10.10">
    <property type="entry name" value="Winged helix-like DNA-binding domain superfamily/Winged helix DNA-binding domain"/>
    <property type="match status" value="1"/>
</dbReference>
<dbReference type="FunFam" id="1.10.10.10:FF:000322">
    <property type="entry name" value="Probable disease resistance protein At1g63360"/>
    <property type="match status" value="1"/>
</dbReference>
<dbReference type="GO" id="GO:0051607">
    <property type="term" value="P:defense response to virus"/>
    <property type="evidence" value="ECO:0007669"/>
    <property type="project" value="UniProtKB-ARBA"/>
</dbReference>
<dbReference type="InterPro" id="IPR058922">
    <property type="entry name" value="WHD_DRP"/>
</dbReference>
<accession>A0AAE1S739</accession>
<evidence type="ECO:0000256" key="5">
    <source>
        <dbReference type="ARBA" id="ARBA00022821"/>
    </source>
</evidence>
<evidence type="ECO:0000313" key="13">
    <source>
        <dbReference type="Proteomes" id="UP001291623"/>
    </source>
</evidence>
<feature type="domain" description="NB-ARC" evidence="7">
    <location>
        <begin position="162"/>
        <end position="326"/>
    </location>
</feature>
<dbReference type="PANTHER" id="PTHR36766:SF42">
    <property type="entry name" value="NB-ARC DOMAIN DISEASE RESISTANCE PROTEIN"/>
    <property type="match status" value="1"/>
</dbReference>
<keyword evidence="13" id="KW-1185">Reference proteome</keyword>
<dbReference type="Pfam" id="PF25019">
    <property type="entry name" value="LRR_R13L1-DRL21"/>
    <property type="match status" value="1"/>
</dbReference>
<dbReference type="InterPro" id="IPR042197">
    <property type="entry name" value="Apaf_helical"/>
</dbReference>
<dbReference type="InterPro" id="IPR003591">
    <property type="entry name" value="Leu-rich_rpt_typical-subtyp"/>
</dbReference>
<evidence type="ECO:0000259" key="11">
    <source>
        <dbReference type="Pfam" id="PF25019"/>
    </source>
</evidence>
<keyword evidence="4" id="KW-0547">Nucleotide-binding</keyword>
<name>A0AAE1S739_9SOLA</name>
<dbReference type="InterPro" id="IPR032675">
    <property type="entry name" value="LRR_dom_sf"/>
</dbReference>
<evidence type="ECO:0000256" key="6">
    <source>
        <dbReference type="ARBA" id="ARBA00022840"/>
    </source>
</evidence>
<dbReference type="PROSITE" id="PS51450">
    <property type="entry name" value="LRR"/>
    <property type="match status" value="1"/>
</dbReference>
<dbReference type="Gene3D" id="3.40.50.300">
    <property type="entry name" value="P-loop containing nucleotide triphosphate hydrolases"/>
    <property type="match status" value="1"/>
</dbReference>
<gene>
    <name evidence="12" type="ORF">RND71_016083</name>
</gene>
<dbReference type="Pfam" id="PF23598">
    <property type="entry name" value="LRR_14"/>
    <property type="match status" value="1"/>
</dbReference>
<dbReference type="Pfam" id="PF18052">
    <property type="entry name" value="Rx_N"/>
    <property type="match status" value="1"/>
</dbReference>
<dbReference type="SUPFAM" id="SSF52058">
    <property type="entry name" value="L domain-like"/>
    <property type="match status" value="1"/>
</dbReference>
<dbReference type="InterPro" id="IPR027417">
    <property type="entry name" value="P-loop_NTPase"/>
</dbReference>
<dbReference type="Gene3D" id="3.80.10.10">
    <property type="entry name" value="Ribonuclease Inhibitor"/>
    <property type="match status" value="2"/>
</dbReference>
<sequence length="995" mass="113841">MAEAFLQVLLDKLSSFIQGELGLFFGFKKEFEKLSSMFSMIQAVLEDAQEKQLKYKAIKNWLQKLSAAAYEVDDILDECKTEAARFKRAVLGRHHPWTITFRYKVGKRMKEMMDKLDAIAEERRNFQLHEKIIERQVARRETGFVLTEPEVYGRDKEEDEIVKILINNVSDAQELPVLPILGMGGLGKTALAQMVFNDQRVTEHFNLKIWVCVSDDFDEKRLIKAIVESIEGRSFGDMDLAPLQKKLHELLNGKRYFLVLDDVWNEDQEKWENLRAVLKVGASGASILITTRLEKIGSIMGTLQLYQLSNLSQEDCWLLFKQRAFGHQTVKNPKLVAIGEEIVKKCGGVPLAAKTLGGLLRFKREESEWEHVRESEIWNLPQDENSVLPALRLSYHHLPLDLRQCFAYCAVFPKDTKIEKENLTTLWMAHGFLLSKGNLELEDVGNEVWKELYLRSFFQEIEVKSGKTYFKMHDLIHDLATSIFSASTSSSNIRQVNVKDDEDMMLIVKDYKNMMSIGFAEVVYSYSPLLFKRFVSLRVLNLSNTQFKQLSSSIGDLVHLRYLDLSGNKICSLPKRLCKLQNLQTLDLYNCQSLSCLPKQSSKLGSLRNLVLDHCPLTSMPPKLGLMTCLKTLSYFVVGERKGYQLGELRNLNLRGSIAITHLERVKNDTDAKEANLSAKANLHSLSMSWDGPHRYESDQVKVLEALEPHPNLKYLEIIGFRGFCFPNWMNHSVLERVVSIIINGCENCSYLPPFGELPCLESLELQDGSVEVEYVEEDYVHSGFPIRRRFPSLRKLHICGFCNLKGLQRTEGEDLFSMLEEMKISDCPMFVFPTLPFVKKLEIWGETDATGLNSISNLNTLTSLKIFSNHEAISLQEEIFKSLANLKYLSISYFENLKELPSSLVSLNDLKRLDIRYCYALESLPEEGLEGLTSLMELFVEHCNMLTSLPEGLQHLTALTSLRVVGCPEVEKRCEKGIGEDWHKIAHIPNVFIR</sequence>
<dbReference type="Pfam" id="PF23559">
    <property type="entry name" value="WHD_DRP"/>
    <property type="match status" value="1"/>
</dbReference>
<dbReference type="PANTHER" id="PTHR36766">
    <property type="entry name" value="PLANT BROAD-SPECTRUM MILDEW RESISTANCE PROTEIN RPW8"/>
    <property type="match status" value="1"/>
</dbReference>
<dbReference type="FunFam" id="3.40.50.300:FF:001091">
    <property type="entry name" value="Probable disease resistance protein At1g61300"/>
    <property type="match status" value="1"/>
</dbReference>
<dbReference type="SUPFAM" id="SSF52540">
    <property type="entry name" value="P-loop containing nucleoside triphosphate hydrolases"/>
    <property type="match status" value="1"/>
</dbReference>
<feature type="domain" description="Disease resistance N-terminal" evidence="8">
    <location>
        <begin position="5"/>
        <end position="87"/>
    </location>
</feature>
<dbReference type="PRINTS" id="PR00364">
    <property type="entry name" value="DISEASERSIST"/>
</dbReference>
<dbReference type="InterPro" id="IPR038005">
    <property type="entry name" value="RX-like_CC"/>
</dbReference>
<dbReference type="InterPro" id="IPR036388">
    <property type="entry name" value="WH-like_DNA-bd_sf"/>
</dbReference>
<evidence type="ECO:0000256" key="2">
    <source>
        <dbReference type="ARBA" id="ARBA00022614"/>
    </source>
</evidence>
<evidence type="ECO:0000256" key="4">
    <source>
        <dbReference type="ARBA" id="ARBA00022741"/>
    </source>
</evidence>
<dbReference type="InterPro" id="IPR055414">
    <property type="entry name" value="LRR_R13L4/SHOC2-like"/>
</dbReference>
<dbReference type="SMART" id="SM00369">
    <property type="entry name" value="LRR_TYP"/>
    <property type="match status" value="4"/>
</dbReference>
<dbReference type="Pfam" id="PF13855">
    <property type="entry name" value="LRR_8"/>
    <property type="match status" value="1"/>
</dbReference>
<organism evidence="12 13">
    <name type="scientific">Anisodus tanguticus</name>
    <dbReference type="NCBI Taxonomy" id="243964"/>
    <lineage>
        <taxon>Eukaryota</taxon>
        <taxon>Viridiplantae</taxon>
        <taxon>Streptophyta</taxon>
        <taxon>Embryophyta</taxon>
        <taxon>Tracheophyta</taxon>
        <taxon>Spermatophyta</taxon>
        <taxon>Magnoliopsida</taxon>
        <taxon>eudicotyledons</taxon>
        <taxon>Gunneridae</taxon>
        <taxon>Pentapetalae</taxon>
        <taxon>asterids</taxon>
        <taxon>lamiids</taxon>
        <taxon>Solanales</taxon>
        <taxon>Solanaceae</taxon>
        <taxon>Solanoideae</taxon>
        <taxon>Hyoscyameae</taxon>
        <taxon>Anisodus</taxon>
    </lineage>
</organism>
<feature type="domain" description="R13L1/DRL21-like LRR repeat region" evidence="11">
    <location>
        <begin position="646"/>
        <end position="767"/>
    </location>
</feature>
<dbReference type="Proteomes" id="UP001291623">
    <property type="component" value="Unassembled WGS sequence"/>
</dbReference>
<comment type="caution">
    <text evidence="12">The sequence shown here is derived from an EMBL/GenBank/DDBJ whole genome shotgun (WGS) entry which is preliminary data.</text>
</comment>
<keyword evidence="2" id="KW-0433">Leucine-rich repeat</keyword>
<feature type="domain" description="Disease resistance R13L4/SHOC-2-like LRR" evidence="10">
    <location>
        <begin position="848"/>
        <end position="981"/>
    </location>
</feature>
<keyword evidence="3" id="KW-0677">Repeat</keyword>
<dbReference type="Pfam" id="PF00931">
    <property type="entry name" value="NB-ARC"/>
    <property type="match status" value="1"/>
</dbReference>
<dbReference type="Gene3D" id="1.20.5.4130">
    <property type="match status" value="1"/>
</dbReference>
<dbReference type="AlphaFoldDB" id="A0AAE1S739"/>
<evidence type="ECO:0000256" key="3">
    <source>
        <dbReference type="ARBA" id="ARBA00022737"/>
    </source>
</evidence>
<proteinExistence type="inferred from homology"/>
<dbReference type="InterPro" id="IPR002182">
    <property type="entry name" value="NB-ARC"/>
</dbReference>
<dbReference type="EMBL" id="JAVYJV010000008">
    <property type="protein sequence ID" value="KAK4364725.1"/>
    <property type="molecule type" value="Genomic_DNA"/>
</dbReference>
<feature type="domain" description="Disease resistance protein winged helix" evidence="9">
    <location>
        <begin position="411"/>
        <end position="480"/>
    </location>
</feature>
<dbReference type="InterPro" id="IPR041118">
    <property type="entry name" value="Rx_N"/>
</dbReference>
<dbReference type="GO" id="GO:0005524">
    <property type="term" value="F:ATP binding"/>
    <property type="evidence" value="ECO:0007669"/>
    <property type="project" value="UniProtKB-KW"/>
</dbReference>
<reference evidence="12" key="1">
    <citation type="submission" date="2023-12" db="EMBL/GenBank/DDBJ databases">
        <title>Genome assembly of Anisodus tanguticus.</title>
        <authorList>
            <person name="Wang Y.-J."/>
        </authorList>
    </citation>
    <scope>NUCLEOTIDE SEQUENCE</scope>
    <source>
        <strain evidence="12">KB-2021</strain>
        <tissue evidence="12">Leaf</tissue>
    </source>
</reference>
<dbReference type="Gene3D" id="1.10.8.430">
    <property type="entry name" value="Helical domain of apoptotic protease-activating factors"/>
    <property type="match status" value="1"/>
</dbReference>
<evidence type="ECO:0000259" key="9">
    <source>
        <dbReference type="Pfam" id="PF23559"/>
    </source>
</evidence>
<dbReference type="SUPFAM" id="SSF52047">
    <property type="entry name" value="RNI-like"/>
    <property type="match status" value="1"/>
</dbReference>
<evidence type="ECO:0000259" key="8">
    <source>
        <dbReference type="Pfam" id="PF18052"/>
    </source>
</evidence>
<comment type="similarity">
    <text evidence="1">Belongs to the disease resistance NB-LRR family.</text>
</comment>
<evidence type="ECO:0000259" key="7">
    <source>
        <dbReference type="Pfam" id="PF00931"/>
    </source>
</evidence>
<dbReference type="InterPro" id="IPR001611">
    <property type="entry name" value="Leu-rich_rpt"/>
</dbReference>
<dbReference type="InterPro" id="IPR056789">
    <property type="entry name" value="LRR_R13L1-DRL21"/>
</dbReference>
<evidence type="ECO:0000256" key="1">
    <source>
        <dbReference type="ARBA" id="ARBA00008894"/>
    </source>
</evidence>
<protein>
    <submittedName>
        <fullName evidence="12">Uncharacterized protein</fullName>
    </submittedName>
</protein>
<dbReference type="GO" id="GO:0043531">
    <property type="term" value="F:ADP binding"/>
    <property type="evidence" value="ECO:0007669"/>
    <property type="project" value="InterPro"/>
</dbReference>
<dbReference type="CDD" id="cd14798">
    <property type="entry name" value="RX-CC_like"/>
    <property type="match status" value="1"/>
</dbReference>